<evidence type="ECO:0000256" key="7">
    <source>
        <dbReference type="HAMAP-Rule" id="MF_00001"/>
    </source>
</evidence>
<sequence>MRNFVNLNQLSTQAITSLIVASLAYKNGEKGLPQMTQHVANLFFENSTRTASSFQMAESKLGWSTININPATSSTQKGESLSDTLKTLGAIGVDVVVLRHSINDWYRPLIEEQSPLMPKLVNAGDGNGQHPSQSLLDLMTIYEQFGYFEGLHIRIVGDLSHSRVARSNAEILNRLGATVSFAGPADWYPTDFDQYGNYQAIDEDLNDIDVLMLLRVQHERLAADENQKFSIDEYHEQFGLTHERYNQLKDDAIIMHPAPVNRGVEIADDLVEADKARIFTQMANGVYARMAILSAMIEEKSYDTITN</sequence>
<feature type="binding site" evidence="7">
    <location>
        <position position="133"/>
    </location>
    <ligand>
        <name>carbamoyl phosphate</name>
        <dbReference type="ChEBI" id="CHEBI:58228"/>
    </ligand>
</feature>
<evidence type="ECO:0000256" key="2">
    <source>
        <dbReference type="ARBA" id="ARBA00008896"/>
    </source>
</evidence>
<dbReference type="KEGG" id="wjo:FOL01_1687"/>
<dbReference type="GO" id="GO:0016597">
    <property type="term" value="F:amino acid binding"/>
    <property type="evidence" value="ECO:0007669"/>
    <property type="project" value="InterPro"/>
</dbReference>
<feature type="binding site" evidence="7">
    <location>
        <position position="215"/>
    </location>
    <ligand>
        <name>L-aspartate</name>
        <dbReference type="ChEBI" id="CHEBI:29991"/>
    </ligand>
</feature>
<proteinExistence type="inferred from homology"/>
<dbReference type="InterPro" id="IPR036901">
    <property type="entry name" value="Asp/Orn_carbamoylTrfase_sf"/>
</dbReference>
<keyword evidence="3 7" id="KW-0808">Transferase</keyword>
<dbReference type="Pfam" id="PF02729">
    <property type="entry name" value="OTCace_N"/>
    <property type="match status" value="1"/>
</dbReference>
<comment type="subunit">
    <text evidence="7">Heterododecamer (2C3:3R2) of six catalytic PyrB chains organized as two trimers (C3), and six regulatory PyrI chains organized as three dimers (R2).</text>
</comment>
<evidence type="ECO:0000313" key="10">
    <source>
        <dbReference type="EMBL" id="APS42546.1"/>
    </source>
</evidence>
<dbReference type="HAMAP" id="MF_00001">
    <property type="entry name" value="Asp_carb_tr"/>
    <property type="match status" value="1"/>
</dbReference>
<feature type="binding site" evidence="7">
    <location>
        <position position="258"/>
    </location>
    <ligand>
        <name>carbamoyl phosphate</name>
        <dbReference type="ChEBI" id="CHEBI:58228"/>
    </ligand>
</feature>
<dbReference type="PROSITE" id="PS00097">
    <property type="entry name" value="CARBAMOYLTRANSFERASE"/>
    <property type="match status" value="1"/>
</dbReference>
<feature type="binding site" evidence="7">
    <location>
        <position position="163"/>
    </location>
    <ligand>
        <name>L-aspartate</name>
        <dbReference type="ChEBI" id="CHEBI:29991"/>
    </ligand>
</feature>
<keyword evidence="11" id="KW-1185">Reference proteome</keyword>
<dbReference type="GO" id="GO:0004070">
    <property type="term" value="F:aspartate carbamoyltransferase activity"/>
    <property type="evidence" value="ECO:0007669"/>
    <property type="project" value="UniProtKB-UniRule"/>
</dbReference>
<dbReference type="PANTHER" id="PTHR45753:SF6">
    <property type="entry name" value="ASPARTATE CARBAMOYLTRANSFERASE"/>
    <property type="match status" value="1"/>
</dbReference>
<dbReference type="EMBL" id="CP014332">
    <property type="protein sequence ID" value="APS42546.1"/>
    <property type="molecule type" value="Genomic_DNA"/>
</dbReference>
<dbReference type="Gene3D" id="3.40.50.1370">
    <property type="entry name" value="Aspartate/ornithine carbamoyltransferase"/>
    <property type="match status" value="2"/>
</dbReference>
<feature type="domain" description="Aspartate/ornithine carbamoyltransferase Asp/Orn-binding" evidence="8">
    <location>
        <begin position="149"/>
        <end position="295"/>
    </location>
</feature>
<dbReference type="InterPro" id="IPR006130">
    <property type="entry name" value="Asp/Orn_carbamoylTrfase"/>
</dbReference>
<dbReference type="GO" id="GO:0044205">
    <property type="term" value="P:'de novo' UMP biosynthetic process"/>
    <property type="evidence" value="ECO:0007669"/>
    <property type="project" value="UniProtKB-UniRule"/>
</dbReference>
<evidence type="ECO:0000256" key="6">
    <source>
        <dbReference type="ARBA" id="ARBA00048859"/>
    </source>
</evidence>
<feature type="binding site" evidence="7">
    <location>
        <position position="77"/>
    </location>
    <ligand>
        <name>L-aspartate</name>
        <dbReference type="ChEBI" id="CHEBI:29991"/>
    </ligand>
</feature>
<feature type="binding site" evidence="7">
    <location>
        <position position="259"/>
    </location>
    <ligand>
        <name>carbamoyl phosphate</name>
        <dbReference type="ChEBI" id="CHEBI:58228"/>
    </ligand>
</feature>
<gene>
    <name evidence="7" type="primary">pyrB</name>
    <name evidence="10" type="ORF">FOL01_1687</name>
</gene>
<evidence type="ECO:0000256" key="5">
    <source>
        <dbReference type="ARBA" id="ARBA00043884"/>
    </source>
</evidence>
<dbReference type="InterPro" id="IPR006131">
    <property type="entry name" value="Asp_carbamoyltransf_Asp/Orn-bd"/>
</dbReference>
<dbReference type="GO" id="GO:0005829">
    <property type="term" value="C:cytosol"/>
    <property type="evidence" value="ECO:0007669"/>
    <property type="project" value="TreeGrafter"/>
</dbReference>
<dbReference type="FunFam" id="3.40.50.1370:FF:000011">
    <property type="entry name" value="Aspartate carbamoyltransferase"/>
    <property type="match status" value="1"/>
</dbReference>
<dbReference type="InterPro" id="IPR006132">
    <property type="entry name" value="Asp/Orn_carbamoyltranf_P-bd"/>
</dbReference>
<comment type="function">
    <text evidence="5 7">Catalyzes the condensation of carbamoyl phosphate and aspartate to form carbamoyl aspartate and inorganic phosphate, the committed step in the de novo pyrimidine nucleotide biosynthesis pathway.</text>
</comment>
<feature type="binding site" evidence="7">
    <location>
        <position position="49"/>
    </location>
    <ligand>
        <name>carbamoyl phosphate</name>
        <dbReference type="ChEBI" id="CHEBI:58228"/>
    </ligand>
</feature>
<comment type="pathway">
    <text evidence="1 7">Pyrimidine metabolism; UMP biosynthesis via de novo pathway; (S)-dihydroorotate from bicarbonate: step 2/3.</text>
</comment>
<evidence type="ECO:0000259" key="8">
    <source>
        <dbReference type="Pfam" id="PF00185"/>
    </source>
</evidence>
<organism evidence="10 11">
    <name type="scientific">Weissella jogaejeotgali</name>
    <dbReference type="NCBI Taxonomy" id="1631871"/>
    <lineage>
        <taxon>Bacteria</taxon>
        <taxon>Bacillati</taxon>
        <taxon>Bacillota</taxon>
        <taxon>Bacilli</taxon>
        <taxon>Lactobacillales</taxon>
        <taxon>Lactobacillaceae</taxon>
        <taxon>Weissella</taxon>
    </lineage>
</organism>
<keyword evidence="4 7" id="KW-0665">Pyrimidine biosynthesis</keyword>
<dbReference type="GO" id="GO:0006520">
    <property type="term" value="P:amino acid metabolic process"/>
    <property type="evidence" value="ECO:0007669"/>
    <property type="project" value="InterPro"/>
</dbReference>
<comment type="similarity">
    <text evidence="2 7">Belongs to the aspartate/ornithine carbamoyltransferase superfamily. ATCase family.</text>
</comment>
<dbReference type="GO" id="GO:0006207">
    <property type="term" value="P:'de novo' pyrimidine nucleobase biosynthetic process"/>
    <property type="evidence" value="ECO:0007669"/>
    <property type="project" value="InterPro"/>
</dbReference>
<dbReference type="UniPathway" id="UPA00070">
    <property type="reaction ID" value="UER00116"/>
</dbReference>
<feature type="domain" description="Aspartate/ornithine carbamoyltransferase carbamoyl-P binding" evidence="9">
    <location>
        <begin position="2"/>
        <end position="143"/>
    </location>
</feature>
<protein>
    <recommendedName>
        <fullName evidence="7">Aspartate carbamoyltransferase</fullName>
        <ecNumber evidence="7">2.1.3.2</ecNumber>
    </recommendedName>
    <alternativeName>
        <fullName evidence="7">Aspartate transcarbamylase</fullName>
        <shortName evidence="7">ATCase</shortName>
    </alternativeName>
</protein>
<dbReference type="STRING" id="1631871.FOL01_1687"/>
<evidence type="ECO:0000256" key="4">
    <source>
        <dbReference type="ARBA" id="ARBA00022975"/>
    </source>
</evidence>
<dbReference type="OrthoDB" id="9774690at2"/>
<dbReference type="Proteomes" id="UP000185473">
    <property type="component" value="Chromosome"/>
</dbReference>
<dbReference type="NCBIfam" id="TIGR00670">
    <property type="entry name" value="asp_carb_tr"/>
    <property type="match status" value="1"/>
</dbReference>
<dbReference type="PRINTS" id="PR00101">
    <property type="entry name" value="ATCASE"/>
</dbReference>
<dbReference type="RefSeq" id="WP_075270285.1">
    <property type="nucleotide sequence ID" value="NZ_CP014332.1"/>
</dbReference>
<comment type="catalytic activity">
    <reaction evidence="6 7">
        <text>carbamoyl phosphate + L-aspartate = N-carbamoyl-L-aspartate + phosphate + H(+)</text>
        <dbReference type="Rhea" id="RHEA:20013"/>
        <dbReference type="ChEBI" id="CHEBI:15378"/>
        <dbReference type="ChEBI" id="CHEBI:29991"/>
        <dbReference type="ChEBI" id="CHEBI:32814"/>
        <dbReference type="ChEBI" id="CHEBI:43474"/>
        <dbReference type="ChEBI" id="CHEBI:58228"/>
        <dbReference type="EC" id="2.1.3.2"/>
    </reaction>
</comment>
<feature type="binding site" evidence="7">
    <location>
        <position position="50"/>
    </location>
    <ligand>
        <name>carbamoyl phosphate</name>
        <dbReference type="ChEBI" id="CHEBI:58228"/>
    </ligand>
</feature>
<feature type="binding site" evidence="7">
    <location>
        <position position="130"/>
    </location>
    <ligand>
        <name>carbamoyl phosphate</name>
        <dbReference type="ChEBI" id="CHEBI:58228"/>
    </ligand>
</feature>
<dbReference type="Pfam" id="PF00185">
    <property type="entry name" value="OTCace"/>
    <property type="match status" value="1"/>
</dbReference>
<evidence type="ECO:0000256" key="3">
    <source>
        <dbReference type="ARBA" id="ARBA00022679"/>
    </source>
</evidence>
<dbReference type="SUPFAM" id="SSF53671">
    <property type="entry name" value="Aspartate/ornithine carbamoyltransferase"/>
    <property type="match status" value="1"/>
</dbReference>
<dbReference type="PRINTS" id="PR00100">
    <property type="entry name" value="AOTCASE"/>
</dbReference>
<dbReference type="EC" id="2.1.3.2" evidence="7"/>
<feature type="binding site" evidence="7">
    <location>
        <position position="99"/>
    </location>
    <ligand>
        <name>carbamoyl phosphate</name>
        <dbReference type="ChEBI" id="CHEBI:58228"/>
    </ligand>
</feature>
<reference evidence="10 11" key="1">
    <citation type="submission" date="2016-02" db="EMBL/GenBank/DDBJ databases">
        <title>Complete Genome Sequence of Weissella jogaejeotgali FOL01.</title>
        <authorList>
            <person name="Lee J.-H."/>
            <person name="Ku H.-J."/>
        </authorList>
    </citation>
    <scope>NUCLEOTIDE SEQUENCE [LARGE SCALE GENOMIC DNA]</scope>
    <source>
        <strain evidence="10 11">FOL01</strain>
    </source>
</reference>
<name>A0A1L6RDE8_9LACO</name>
<evidence type="ECO:0000313" key="11">
    <source>
        <dbReference type="Proteomes" id="UP000185473"/>
    </source>
</evidence>
<dbReference type="AlphaFoldDB" id="A0A1L6RDE8"/>
<evidence type="ECO:0000259" key="9">
    <source>
        <dbReference type="Pfam" id="PF02729"/>
    </source>
</evidence>
<dbReference type="PANTHER" id="PTHR45753">
    <property type="entry name" value="ORNITHINE CARBAMOYLTRANSFERASE, MITOCHONDRIAL"/>
    <property type="match status" value="1"/>
</dbReference>
<evidence type="ECO:0000256" key="1">
    <source>
        <dbReference type="ARBA" id="ARBA00004852"/>
    </source>
</evidence>
<dbReference type="InterPro" id="IPR002082">
    <property type="entry name" value="Asp_carbamoyltransf"/>
</dbReference>
<dbReference type="NCBIfam" id="NF002032">
    <property type="entry name" value="PRK00856.1"/>
    <property type="match status" value="1"/>
</dbReference>
<accession>A0A1L6RDE8</accession>